<sequence>MLRAAPNLQGFSIPGQGDERLIVNLFADDTLLYLKKSDRHRDVQRLLDDWCAASGAKFNIDKTEYLPIGTTKHRRHVVRRRTLNPRDHSPIKDSTRIARDGESIRSLGAHIGNGNDNTIPWEPVLDKIQSKLKRWSAGHPSLHAKRLIIQMVVGGTTQYLTKVQGMPAPIEKAVTKLIRDFVWGRPSPHPPIGTAHLYLPVAQGGL</sequence>
<dbReference type="Proteomes" id="UP000814033">
    <property type="component" value="Unassembled WGS sequence"/>
</dbReference>
<accession>A0ACB8RUL5</accession>
<reference evidence="1" key="1">
    <citation type="submission" date="2021-02" db="EMBL/GenBank/DDBJ databases">
        <authorList>
            <consortium name="DOE Joint Genome Institute"/>
            <person name="Ahrendt S."/>
            <person name="Looney B.P."/>
            <person name="Miyauchi S."/>
            <person name="Morin E."/>
            <person name="Drula E."/>
            <person name="Courty P.E."/>
            <person name="Chicoki N."/>
            <person name="Fauchery L."/>
            <person name="Kohler A."/>
            <person name="Kuo A."/>
            <person name="Labutti K."/>
            <person name="Pangilinan J."/>
            <person name="Lipzen A."/>
            <person name="Riley R."/>
            <person name="Andreopoulos W."/>
            <person name="He G."/>
            <person name="Johnson J."/>
            <person name="Barry K.W."/>
            <person name="Grigoriev I.V."/>
            <person name="Nagy L."/>
            <person name="Hibbett D."/>
            <person name="Henrissat B."/>
            <person name="Matheny P.B."/>
            <person name="Labbe J."/>
            <person name="Martin F."/>
        </authorList>
    </citation>
    <scope>NUCLEOTIDE SEQUENCE</scope>
    <source>
        <strain evidence="1">FP105234-sp</strain>
    </source>
</reference>
<keyword evidence="2" id="KW-1185">Reference proteome</keyword>
<name>A0ACB8RUL5_9AGAM</name>
<feature type="non-terminal residue" evidence="1">
    <location>
        <position position="206"/>
    </location>
</feature>
<organism evidence="1 2">
    <name type="scientific">Auriscalpium vulgare</name>
    <dbReference type="NCBI Taxonomy" id="40419"/>
    <lineage>
        <taxon>Eukaryota</taxon>
        <taxon>Fungi</taxon>
        <taxon>Dikarya</taxon>
        <taxon>Basidiomycota</taxon>
        <taxon>Agaricomycotina</taxon>
        <taxon>Agaricomycetes</taxon>
        <taxon>Russulales</taxon>
        <taxon>Auriscalpiaceae</taxon>
        <taxon>Auriscalpium</taxon>
    </lineage>
</organism>
<evidence type="ECO:0000313" key="1">
    <source>
        <dbReference type="EMBL" id="KAI0047994.1"/>
    </source>
</evidence>
<proteinExistence type="predicted"/>
<dbReference type="EMBL" id="MU275894">
    <property type="protein sequence ID" value="KAI0047994.1"/>
    <property type="molecule type" value="Genomic_DNA"/>
</dbReference>
<evidence type="ECO:0000313" key="2">
    <source>
        <dbReference type="Proteomes" id="UP000814033"/>
    </source>
</evidence>
<reference evidence="1" key="2">
    <citation type="journal article" date="2022" name="New Phytol.">
        <title>Evolutionary transition to the ectomycorrhizal habit in the genomes of a hyperdiverse lineage of mushroom-forming fungi.</title>
        <authorList>
            <person name="Looney B."/>
            <person name="Miyauchi S."/>
            <person name="Morin E."/>
            <person name="Drula E."/>
            <person name="Courty P.E."/>
            <person name="Kohler A."/>
            <person name="Kuo A."/>
            <person name="LaButti K."/>
            <person name="Pangilinan J."/>
            <person name="Lipzen A."/>
            <person name="Riley R."/>
            <person name="Andreopoulos W."/>
            <person name="He G."/>
            <person name="Johnson J."/>
            <person name="Nolan M."/>
            <person name="Tritt A."/>
            <person name="Barry K.W."/>
            <person name="Grigoriev I.V."/>
            <person name="Nagy L.G."/>
            <person name="Hibbett D."/>
            <person name="Henrissat B."/>
            <person name="Matheny P.B."/>
            <person name="Labbe J."/>
            <person name="Martin F.M."/>
        </authorList>
    </citation>
    <scope>NUCLEOTIDE SEQUENCE</scope>
    <source>
        <strain evidence="1">FP105234-sp</strain>
    </source>
</reference>
<gene>
    <name evidence="1" type="ORF">FA95DRAFT_1491599</name>
</gene>
<protein>
    <submittedName>
        <fullName evidence="1">Uncharacterized protein</fullName>
    </submittedName>
</protein>
<comment type="caution">
    <text evidence="1">The sequence shown here is derived from an EMBL/GenBank/DDBJ whole genome shotgun (WGS) entry which is preliminary data.</text>
</comment>